<dbReference type="EMBL" id="JAUTXU010000082">
    <property type="protein sequence ID" value="KAK3710692.1"/>
    <property type="molecule type" value="Genomic_DNA"/>
</dbReference>
<proteinExistence type="predicted"/>
<reference evidence="1" key="1">
    <citation type="submission" date="2023-07" db="EMBL/GenBank/DDBJ databases">
        <title>Black Yeasts Isolated from many extreme environments.</title>
        <authorList>
            <person name="Coleine C."/>
            <person name="Stajich J.E."/>
            <person name="Selbmann L."/>
        </authorList>
    </citation>
    <scope>NUCLEOTIDE SEQUENCE</scope>
    <source>
        <strain evidence="1">CCFEE 5714</strain>
    </source>
</reference>
<keyword evidence="2" id="KW-1185">Reference proteome</keyword>
<dbReference type="Proteomes" id="UP001281147">
    <property type="component" value="Unassembled WGS sequence"/>
</dbReference>
<organism evidence="1 2">
    <name type="scientific">Vermiconidia calcicola</name>
    <dbReference type="NCBI Taxonomy" id="1690605"/>
    <lineage>
        <taxon>Eukaryota</taxon>
        <taxon>Fungi</taxon>
        <taxon>Dikarya</taxon>
        <taxon>Ascomycota</taxon>
        <taxon>Pezizomycotina</taxon>
        <taxon>Dothideomycetes</taxon>
        <taxon>Dothideomycetidae</taxon>
        <taxon>Mycosphaerellales</taxon>
        <taxon>Extremaceae</taxon>
        <taxon>Vermiconidia</taxon>
    </lineage>
</organism>
<protein>
    <submittedName>
        <fullName evidence="1">Uncharacterized protein</fullName>
    </submittedName>
</protein>
<sequence length="416" mass="45514">MDLLRSLVVPSQEQLAEIYNSSHATRPSQEAMATAVSSQSSSQEQRYNPGDQNPFSPPPSGQTNDENASLAPSGFGELANLQSIDDFDKAFPYREKKPKLVAVRSKGNPEASIKFQHLCDQCGIRPEFTFSEPFPGYFQATVRFGGESVETIEPQPSKKQAKDAVCELAIPRITALESDKGGKKRKSVDASNESPDVDRSENWIGMLLENAQQKKSFMPTYQEYRTETFPTTFSCSVSVAGGPLSPFGGKTLFKAKQDAKAAAAREAVLWLRSAGLSQQSSVKRQKANSPENIRPTGQTGLTQAIADVEMGRKSPPTTTPLSLPQQVHNLAVSLGFHQPQFRSDLSSTANLRDGAPEGLPFYDMEARFDERDIAGEPKLAGPIGRVERVYGSKPARNACCEKVLLVLEDIQRRKNA</sequence>
<name>A0ACC3N703_9PEZI</name>
<gene>
    <name evidence="1" type="ORF">LTR37_010111</name>
</gene>
<accession>A0ACC3N703</accession>
<evidence type="ECO:0000313" key="2">
    <source>
        <dbReference type="Proteomes" id="UP001281147"/>
    </source>
</evidence>
<evidence type="ECO:0000313" key="1">
    <source>
        <dbReference type="EMBL" id="KAK3710692.1"/>
    </source>
</evidence>
<comment type="caution">
    <text evidence="1">The sequence shown here is derived from an EMBL/GenBank/DDBJ whole genome shotgun (WGS) entry which is preliminary data.</text>
</comment>